<comment type="pathway">
    <text evidence="2">Siderophore biosynthesis; mycobactin biosynthesis.</text>
</comment>
<gene>
    <name evidence="6" type="ORF">MALGJ_37460</name>
</gene>
<dbReference type="Gene3D" id="3.40.630.30">
    <property type="match status" value="1"/>
</dbReference>
<dbReference type="PANTHER" id="PTHR31438">
    <property type="entry name" value="LYSINE N-ACYLTRANSFERASE C17G9.06C-RELATED"/>
    <property type="match status" value="1"/>
</dbReference>
<dbReference type="UniPathway" id="UPA00011"/>
<dbReference type="GO" id="GO:0016410">
    <property type="term" value="F:N-acyltransferase activity"/>
    <property type="evidence" value="ECO:0007669"/>
    <property type="project" value="TreeGrafter"/>
</dbReference>
<sequence>MSALMARQLANVSAEVRAVPAPPLPVFPDPYSVRFADPDADAELISDWMNRPHLAETWHYDYPADQWRQHLGIQFRGNYSRPYIISIDGRPMAYMELFRAAQDDVATLYDAHPYDVGLHIAFGEFDMLKRGHGIILFKALVDGVFDVEPQCRRIIGDTHADVNSLGRRAWERRNGAFLGEHFVPKWNQRIALFAWPRTPEDIPIYSAEA</sequence>
<dbReference type="RefSeq" id="WP_083040703.1">
    <property type="nucleotide sequence ID" value="NZ_BLKY01000001.1"/>
</dbReference>
<dbReference type="PANTHER" id="PTHR31438:SF1">
    <property type="entry name" value="LYSINE N-ACYLTRANSFERASE C17G9.06C-RELATED"/>
    <property type="match status" value="1"/>
</dbReference>
<dbReference type="GO" id="GO:0019290">
    <property type="term" value="P:siderophore biosynthetic process"/>
    <property type="evidence" value="ECO:0007669"/>
    <property type="project" value="InterPro"/>
</dbReference>
<organism evidence="6 7">
    <name type="scientific">Mycolicibacter algericus</name>
    <name type="common">Mycobacterium algericum</name>
    <dbReference type="NCBI Taxonomy" id="1288388"/>
    <lineage>
        <taxon>Bacteria</taxon>
        <taxon>Bacillati</taxon>
        <taxon>Actinomycetota</taxon>
        <taxon>Actinomycetes</taxon>
        <taxon>Mycobacteriales</taxon>
        <taxon>Mycobacteriaceae</taxon>
        <taxon>Mycolicibacter</taxon>
    </lineage>
</organism>
<protein>
    <recommendedName>
        <fullName evidence="3">Lysine N-acyltransferase MbtK</fullName>
    </recommendedName>
    <alternativeName>
        <fullName evidence="4">Mycobactin synthase protein K</fullName>
    </alternativeName>
</protein>
<proteinExistence type="predicted"/>
<dbReference type="AlphaFoldDB" id="A0A7I9YEJ7"/>
<evidence type="ECO:0000256" key="1">
    <source>
        <dbReference type="ARBA" id="ARBA00003818"/>
    </source>
</evidence>
<evidence type="ECO:0000256" key="2">
    <source>
        <dbReference type="ARBA" id="ARBA00005102"/>
    </source>
</evidence>
<evidence type="ECO:0000256" key="4">
    <source>
        <dbReference type="ARBA" id="ARBA00031122"/>
    </source>
</evidence>
<reference evidence="6 7" key="1">
    <citation type="journal article" date="2019" name="Emerg. Microbes Infect.">
        <title>Comprehensive subspecies identification of 175 nontuberculous mycobacteria species based on 7547 genomic profiles.</title>
        <authorList>
            <person name="Matsumoto Y."/>
            <person name="Kinjo T."/>
            <person name="Motooka D."/>
            <person name="Nabeya D."/>
            <person name="Jung N."/>
            <person name="Uechi K."/>
            <person name="Horii T."/>
            <person name="Iida T."/>
            <person name="Fujita J."/>
            <person name="Nakamura S."/>
        </authorList>
    </citation>
    <scope>NUCLEOTIDE SEQUENCE [LARGE SCALE GENOMIC DNA]</scope>
    <source>
        <strain evidence="6 7">JCM 30723</strain>
    </source>
</reference>
<dbReference type="InterPro" id="IPR016181">
    <property type="entry name" value="Acyl_CoA_acyltransferase"/>
</dbReference>
<dbReference type="SMART" id="SM01006">
    <property type="entry name" value="AlcB"/>
    <property type="match status" value="1"/>
</dbReference>
<comment type="caution">
    <text evidence="6">The sequence shown here is derived from an EMBL/GenBank/DDBJ whole genome shotgun (WGS) entry which is preliminary data.</text>
</comment>
<dbReference type="EMBL" id="BLKY01000001">
    <property type="protein sequence ID" value="GFG87070.1"/>
    <property type="molecule type" value="Genomic_DNA"/>
</dbReference>
<evidence type="ECO:0000313" key="7">
    <source>
        <dbReference type="Proteomes" id="UP000465305"/>
    </source>
</evidence>
<feature type="domain" description="Acyltransferase MbtK/IucB-like conserved" evidence="5">
    <location>
        <begin position="34"/>
        <end position="81"/>
    </location>
</feature>
<comment type="function">
    <text evidence="1">Acyltransferase required for the direct transfer of medium- to long-chain fatty acyl moieties from a carrier protein (MbtL) on to the epsilon-amino group of lysine residue in the mycobactin core.</text>
</comment>
<dbReference type="InterPro" id="IPR019432">
    <property type="entry name" value="Acyltransferase_MbtK/IucB-like"/>
</dbReference>
<dbReference type="SUPFAM" id="SSF55729">
    <property type="entry name" value="Acyl-CoA N-acyltransferases (Nat)"/>
    <property type="match status" value="1"/>
</dbReference>
<dbReference type="Proteomes" id="UP000465305">
    <property type="component" value="Unassembled WGS sequence"/>
</dbReference>
<evidence type="ECO:0000256" key="3">
    <source>
        <dbReference type="ARBA" id="ARBA00020586"/>
    </source>
</evidence>
<evidence type="ECO:0000313" key="6">
    <source>
        <dbReference type="EMBL" id="GFG87070.1"/>
    </source>
</evidence>
<dbReference type="Pfam" id="PF13523">
    <property type="entry name" value="Acetyltransf_8"/>
    <property type="match status" value="1"/>
</dbReference>
<name>A0A7I9YEJ7_MYCAL</name>
<accession>A0A7I9YEJ7</accession>
<evidence type="ECO:0000259" key="5">
    <source>
        <dbReference type="SMART" id="SM01006"/>
    </source>
</evidence>